<dbReference type="AlphaFoldDB" id="I1H9P4"/>
<dbReference type="Pfam" id="PF13639">
    <property type="entry name" value="zf-RING_2"/>
    <property type="match status" value="1"/>
</dbReference>
<dbReference type="InterPro" id="IPR001841">
    <property type="entry name" value="Znf_RING"/>
</dbReference>
<keyword evidence="9" id="KW-0833">Ubl conjugation pathway</keyword>
<dbReference type="PROSITE" id="PS50089">
    <property type="entry name" value="ZF_RING_2"/>
    <property type="match status" value="1"/>
</dbReference>
<reference evidence="17 18" key="1">
    <citation type="journal article" date="2010" name="Nature">
        <title>Genome sequencing and analysis of the model grass Brachypodium distachyon.</title>
        <authorList>
            <consortium name="International Brachypodium Initiative"/>
        </authorList>
    </citation>
    <scope>NUCLEOTIDE SEQUENCE [LARGE SCALE GENOMIC DNA]</scope>
    <source>
        <strain evidence="17 18">Bd21</strain>
    </source>
</reference>
<dbReference type="Gramene" id="KQK23633">
    <property type="protein sequence ID" value="KQK23633"/>
    <property type="gene ID" value="BRADI_1g75070v3"/>
</dbReference>
<feature type="compositionally biased region" description="Basic and acidic residues" evidence="14">
    <location>
        <begin position="192"/>
        <end position="242"/>
    </location>
</feature>
<evidence type="ECO:0000313" key="18">
    <source>
        <dbReference type="EnsemblPlants" id="KQK23633"/>
    </source>
</evidence>
<evidence type="ECO:0000256" key="10">
    <source>
        <dbReference type="ARBA" id="ARBA00022833"/>
    </source>
</evidence>
<keyword evidence="7" id="KW-0479">Metal-binding</keyword>
<dbReference type="InterPro" id="IPR044600">
    <property type="entry name" value="ATL1/ATL16-like"/>
</dbReference>
<feature type="domain" description="RING-type" evidence="16">
    <location>
        <begin position="133"/>
        <end position="175"/>
    </location>
</feature>
<evidence type="ECO:0000313" key="17">
    <source>
        <dbReference type="EMBL" id="KQK23633.1"/>
    </source>
</evidence>
<evidence type="ECO:0000256" key="4">
    <source>
        <dbReference type="ARBA" id="ARBA00012483"/>
    </source>
</evidence>
<dbReference type="GO" id="GO:0061630">
    <property type="term" value="F:ubiquitin protein ligase activity"/>
    <property type="evidence" value="ECO:0007669"/>
    <property type="project" value="UniProtKB-EC"/>
</dbReference>
<dbReference type="GO" id="GO:0016567">
    <property type="term" value="P:protein ubiquitination"/>
    <property type="evidence" value="ECO:0000318"/>
    <property type="project" value="GO_Central"/>
</dbReference>
<feature type="transmembrane region" description="Helical" evidence="15">
    <location>
        <begin position="35"/>
        <end position="59"/>
    </location>
</feature>
<feature type="region of interest" description="Disordered" evidence="14">
    <location>
        <begin position="1"/>
        <end position="31"/>
    </location>
</feature>
<dbReference type="OMA" id="GMPFIRM"/>
<evidence type="ECO:0000256" key="1">
    <source>
        <dbReference type="ARBA" id="ARBA00000900"/>
    </source>
</evidence>
<dbReference type="FunCoup" id="I1H9P4">
    <property type="interactions" value="378"/>
</dbReference>
<dbReference type="GO" id="GO:0016020">
    <property type="term" value="C:membrane"/>
    <property type="evidence" value="ECO:0007669"/>
    <property type="project" value="UniProtKB-SubCell"/>
</dbReference>
<evidence type="ECO:0000256" key="9">
    <source>
        <dbReference type="ARBA" id="ARBA00022786"/>
    </source>
</evidence>
<dbReference type="OrthoDB" id="8062037at2759"/>
<gene>
    <name evidence="18" type="primary">LOC100836221</name>
    <name evidence="17" type="ORF">BRADI_1g75070v3</name>
</gene>
<dbReference type="KEGG" id="bdi:100836221"/>
<dbReference type="PANTHER" id="PTHR46913:SF1">
    <property type="entry name" value="RING-H2 FINGER PROTEIN ATL16"/>
    <property type="match status" value="1"/>
</dbReference>
<dbReference type="eggNOG" id="KOG0800">
    <property type="taxonomic scope" value="Eukaryota"/>
</dbReference>
<evidence type="ECO:0000256" key="5">
    <source>
        <dbReference type="ARBA" id="ARBA00022679"/>
    </source>
</evidence>
<keyword evidence="6 15" id="KW-0812">Transmembrane</keyword>
<comment type="subcellular location">
    <subcellularLocation>
        <location evidence="2">Membrane</location>
        <topology evidence="2">Single-pass membrane protein</topology>
    </subcellularLocation>
</comment>
<name>I1H9P4_BRADI</name>
<dbReference type="Gene3D" id="3.30.40.10">
    <property type="entry name" value="Zinc/RING finger domain, C3HC4 (zinc finger)"/>
    <property type="match status" value="1"/>
</dbReference>
<keyword evidence="5" id="KW-0808">Transferase</keyword>
<dbReference type="Proteomes" id="UP000008810">
    <property type="component" value="Chromosome 1"/>
</dbReference>
<organism evidence="17">
    <name type="scientific">Brachypodium distachyon</name>
    <name type="common">Purple false brome</name>
    <name type="synonym">Trachynia distachya</name>
    <dbReference type="NCBI Taxonomy" id="15368"/>
    <lineage>
        <taxon>Eukaryota</taxon>
        <taxon>Viridiplantae</taxon>
        <taxon>Streptophyta</taxon>
        <taxon>Embryophyta</taxon>
        <taxon>Tracheophyta</taxon>
        <taxon>Spermatophyta</taxon>
        <taxon>Magnoliopsida</taxon>
        <taxon>Liliopsida</taxon>
        <taxon>Poales</taxon>
        <taxon>Poaceae</taxon>
        <taxon>BOP clade</taxon>
        <taxon>Pooideae</taxon>
        <taxon>Stipodae</taxon>
        <taxon>Brachypodieae</taxon>
        <taxon>Brachypodium</taxon>
    </lineage>
</organism>
<dbReference type="FunFam" id="3.30.40.10:FF:000456">
    <property type="entry name" value="RING-H2 finger protein ATL16"/>
    <property type="match status" value="1"/>
</dbReference>
<keyword evidence="11 15" id="KW-1133">Transmembrane helix</keyword>
<evidence type="ECO:0000259" key="16">
    <source>
        <dbReference type="PROSITE" id="PS50089"/>
    </source>
</evidence>
<evidence type="ECO:0000313" key="19">
    <source>
        <dbReference type="Proteomes" id="UP000008810"/>
    </source>
</evidence>
<accession>I1H9P4</accession>
<evidence type="ECO:0000256" key="14">
    <source>
        <dbReference type="SAM" id="MobiDB-lite"/>
    </source>
</evidence>
<dbReference type="EnsemblPlants" id="KQK23633">
    <property type="protein sequence ID" value="KQK23633"/>
    <property type="gene ID" value="BRADI_1g75070v3"/>
</dbReference>
<reference evidence="18" key="3">
    <citation type="submission" date="2018-08" db="UniProtKB">
        <authorList>
            <consortium name="EnsemblPlants"/>
        </authorList>
    </citation>
    <scope>IDENTIFICATION</scope>
    <source>
        <strain evidence="18">cv. Bd21</strain>
    </source>
</reference>
<feature type="region of interest" description="Disordered" evidence="14">
    <location>
        <begin position="184"/>
        <end position="252"/>
    </location>
</feature>
<dbReference type="SMART" id="SM01197">
    <property type="entry name" value="FANCL_C"/>
    <property type="match status" value="1"/>
</dbReference>
<sequence>MDYPSGPVGSPRRYPQPNKPVSHNFPPAPSATSSVPMVVIVTVVGILSAFVLLASYCAFVTKCQLLRLVLSRVGARHGAGEPPSSSVIVRDGVASEEEQRQQMGLGLPLIRMLPVVKFTADARGRKLSVSSECGVCLSEFEEMERVRLLPACSHAFHIDCIDTWLQGSARCPFCRADVTVPPLPVPVPAGRHGRDDDGQQLGERDSVVVEVRSGEQESRGRKSKKKESVGDEAVDTRSWKKEEEEEEFAVQPAVRRSLSMNSATCGDRLCVSVVREFLAAQRQVCDQ</sequence>
<dbReference type="InterPro" id="IPR013083">
    <property type="entry name" value="Znf_RING/FYVE/PHD"/>
</dbReference>
<evidence type="ECO:0000256" key="2">
    <source>
        <dbReference type="ARBA" id="ARBA00004167"/>
    </source>
</evidence>
<keyword evidence="10" id="KW-0862">Zinc</keyword>
<keyword evidence="19" id="KW-1185">Reference proteome</keyword>
<dbReference type="PANTHER" id="PTHR46913">
    <property type="entry name" value="RING-H2 FINGER PROTEIN ATL16"/>
    <property type="match status" value="1"/>
</dbReference>
<evidence type="ECO:0000256" key="7">
    <source>
        <dbReference type="ARBA" id="ARBA00022723"/>
    </source>
</evidence>
<comment type="catalytic activity">
    <reaction evidence="1">
        <text>S-ubiquitinyl-[E2 ubiquitin-conjugating enzyme]-L-cysteine + [acceptor protein]-L-lysine = [E2 ubiquitin-conjugating enzyme]-L-cysteine + N(6)-ubiquitinyl-[acceptor protein]-L-lysine.</text>
        <dbReference type="EC" id="2.3.2.27"/>
    </reaction>
</comment>
<comment type="pathway">
    <text evidence="3">Protein modification; protein ubiquitination.</text>
</comment>
<evidence type="ECO:0000256" key="8">
    <source>
        <dbReference type="ARBA" id="ARBA00022771"/>
    </source>
</evidence>
<evidence type="ECO:0000256" key="6">
    <source>
        <dbReference type="ARBA" id="ARBA00022692"/>
    </source>
</evidence>
<evidence type="ECO:0000256" key="15">
    <source>
        <dbReference type="SAM" id="Phobius"/>
    </source>
</evidence>
<dbReference type="EMBL" id="CM000880">
    <property type="protein sequence ID" value="KQK23633.1"/>
    <property type="molecule type" value="Genomic_DNA"/>
</dbReference>
<dbReference type="HOGENOM" id="CLU_040108_1_0_1"/>
<dbReference type="SUPFAM" id="SSF57850">
    <property type="entry name" value="RING/U-box"/>
    <property type="match status" value="1"/>
</dbReference>
<reference evidence="17" key="2">
    <citation type="submission" date="2017-06" db="EMBL/GenBank/DDBJ databases">
        <title>WGS assembly of Brachypodium distachyon.</title>
        <authorList>
            <consortium name="The International Brachypodium Initiative"/>
            <person name="Lucas S."/>
            <person name="Harmon-Smith M."/>
            <person name="Lail K."/>
            <person name="Tice H."/>
            <person name="Grimwood J."/>
            <person name="Bruce D."/>
            <person name="Barry K."/>
            <person name="Shu S."/>
            <person name="Lindquist E."/>
            <person name="Wang M."/>
            <person name="Pitluck S."/>
            <person name="Vogel J.P."/>
            <person name="Garvin D.F."/>
            <person name="Mockler T.C."/>
            <person name="Schmutz J."/>
            <person name="Rokhsar D."/>
            <person name="Bevan M.W."/>
        </authorList>
    </citation>
    <scope>NUCLEOTIDE SEQUENCE</scope>
    <source>
        <strain evidence="17">Bd21</strain>
    </source>
</reference>
<dbReference type="EC" id="2.3.2.27" evidence="4"/>
<dbReference type="RefSeq" id="XP_003562077.1">
    <property type="nucleotide sequence ID" value="XM_003562029.4"/>
</dbReference>
<keyword evidence="8 13" id="KW-0863">Zinc-finger</keyword>
<evidence type="ECO:0000256" key="12">
    <source>
        <dbReference type="ARBA" id="ARBA00023136"/>
    </source>
</evidence>
<dbReference type="SMART" id="SM00184">
    <property type="entry name" value="RING"/>
    <property type="match status" value="1"/>
</dbReference>
<dbReference type="GeneID" id="100836221"/>
<evidence type="ECO:0000256" key="13">
    <source>
        <dbReference type="PROSITE-ProRule" id="PRU00175"/>
    </source>
</evidence>
<evidence type="ECO:0000256" key="3">
    <source>
        <dbReference type="ARBA" id="ARBA00004906"/>
    </source>
</evidence>
<protein>
    <recommendedName>
        <fullName evidence="4">RING-type E3 ubiquitin transferase</fullName>
        <ecNumber evidence="4">2.3.2.27</ecNumber>
    </recommendedName>
</protein>
<evidence type="ECO:0000256" key="11">
    <source>
        <dbReference type="ARBA" id="ARBA00022989"/>
    </source>
</evidence>
<dbReference type="GO" id="GO:0008270">
    <property type="term" value="F:zinc ion binding"/>
    <property type="evidence" value="ECO:0007669"/>
    <property type="project" value="UniProtKB-KW"/>
</dbReference>
<proteinExistence type="predicted"/>
<keyword evidence="12 15" id="KW-0472">Membrane</keyword>
<dbReference type="CDD" id="cd16461">
    <property type="entry name" value="RING-H2_EL5-like"/>
    <property type="match status" value="1"/>
</dbReference>